<sequence>MISVEEIKSIIEKLPEREFIELRKWILEKDWENWDKKIEEDSRKGLLDFLIEEALEEKREGKLKDI</sequence>
<dbReference type="RefSeq" id="WP_068671580.1">
    <property type="nucleotide sequence ID" value="NZ_LWLG01000017.1"/>
</dbReference>
<evidence type="ECO:0000313" key="1">
    <source>
        <dbReference type="EMBL" id="OAQ20031.1"/>
    </source>
</evidence>
<keyword evidence="2" id="KW-1185">Reference proteome</keyword>
<proteinExistence type="predicted"/>
<gene>
    <name evidence="1" type="ORF">TDIS_1850</name>
</gene>
<comment type="caution">
    <text evidence="1">The sequence shown here is derived from an EMBL/GenBank/DDBJ whole genome shotgun (WGS) entry which is preliminary data.</text>
</comment>
<dbReference type="EMBL" id="LWLG01000017">
    <property type="protein sequence ID" value="OAQ20031.1"/>
    <property type="molecule type" value="Genomic_DNA"/>
</dbReference>
<accession>A0A179D2L2</accession>
<dbReference type="Proteomes" id="UP000078390">
    <property type="component" value="Unassembled WGS sequence"/>
</dbReference>
<evidence type="ECO:0000313" key="2">
    <source>
        <dbReference type="Proteomes" id="UP000078390"/>
    </source>
</evidence>
<protein>
    <submittedName>
        <fullName evidence="1">Uncharacterized protein</fullName>
    </submittedName>
</protein>
<organism evidence="1 2">
    <name type="scientific">Thermosulfurimonas dismutans</name>
    <dbReference type="NCBI Taxonomy" id="999894"/>
    <lineage>
        <taxon>Bacteria</taxon>
        <taxon>Pseudomonadati</taxon>
        <taxon>Thermodesulfobacteriota</taxon>
        <taxon>Thermodesulfobacteria</taxon>
        <taxon>Thermodesulfobacteriales</taxon>
        <taxon>Thermodesulfobacteriaceae</taxon>
        <taxon>Thermosulfurimonas</taxon>
    </lineage>
</organism>
<dbReference type="OrthoDB" id="9800707at2"/>
<name>A0A179D2L2_9BACT</name>
<reference evidence="1 2" key="1">
    <citation type="submission" date="2016-04" db="EMBL/GenBank/DDBJ databases">
        <title>Genome analysis of Thermosulfurimonas dismutans, the first thermophilic sulfur-disproportionating bacterium of the phylum Thermodesulfobacteria.</title>
        <authorList>
            <person name="Mardanov A.V."/>
            <person name="Beletsky A.V."/>
            <person name="Kadnikov V.V."/>
            <person name="Slobodkin A.I."/>
            <person name="Ravin N.V."/>
        </authorList>
    </citation>
    <scope>NUCLEOTIDE SEQUENCE [LARGE SCALE GENOMIC DNA]</scope>
    <source>
        <strain evidence="1 2">S95</strain>
    </source>
</reference>
<dbReference type="AlphaFoldDB" id="A0A179D2L2"/>